<evidence type="ECO:0000256" key="1">
    <source>
        <dbReference type="SAM" id="Coils"/>
    </source>
</evidence>
<keyword evidence="4" id="KW-1185">Reference proteome</keyword>
<keyword evidence="2" id="KW-0812">Transmembrane</keyword>
<evidence type="ECO:0000313" key="4">
    <source>
        <dbReference type="Proteomes" id="UP001500742"/>
    </source>
</evidence>
<organism evidence="3 4">
    <name type="scientific">Mucilaginibacter dorajii</name>
    <dbReference type="NCBI Taxonomy" id="692994"/>
    <lineage>
        <taxon>Bacteria</taxon>
        <taxon>Pseudomonadati</taxon>
        <taxon>Bacteroidota</taxon>
        <taxon>Sphingobacteriia</taxon>
        <taxon>Sphingobacteriales</taxon>
        <taxon>Sphingobacteriaceae</taxon>
        <taxon>Mucilaginibacter</taxon>
    </lineage>
</organism>
<comment type="caution">
    <text evidence="3">The sequence shown here is derived from an EMBL/GenBank/DDBJ whole genome shotgun (WGS) entry which is preliminary data.</text>
</comment>
<name>A0ABP7PKM1_9SPHI</name>
<reference evidence="4" key="1">
    <citation type="journal article" date="2019" name="Int. J. Syst. Evol. Microbiol.">
        <title>The Global Catalogue of Microorganisms (GCM) 10K type strain sequencing project: providing services to taxonomists for standard genome sequencing and annotation.</title>
        <authorList>
            <consortium name="The Broad Institute Genomics Platform"/>
            <consortium name="The Broad Institute Genome Sequencing Center for Infectious Disease"/>
            <person name="Wu L."/>
            <person name="Ma J."/>
        </authorList>
    </citation>
    <scope>NUCLEOTIDE SEQUENCE [LARGE SCALE GENOMIC DNA]</scope>
    <source>
        <strain evidence="4">JCM 16601</strain>
    </source>
</reference>
<keyword evidence="1" id="KW-0175">Coiled coil</keyword>
<feature type="transmembrane region" description="Helical" evidence="2">
    <location>
        <begin position="31"/>
        <end position="52"/>
    </location>
</feature>
<sequence length="277" mass="31722">MQEWYKKSTIEPKNIHPISSMNIHKMSLTNVIIICTVVAGTFALTVAILQIIKQIKDAEANTIVAEKNEAKQKEISDLQFKLLSHSDDIIKTQQTVLELQNELNEKNKKIQELQNRTLNNITGGKSVPTLKFSVRGPIGIRIDISNLTRFPIRNISIQLDRIVQDYFTYDSSGTGHSDNPHAFKSIDLDIGDLPINFTKTIYDEVYPEKIDNFDYLYRVRWLNGYYSGKFKVVKAQNRDFKITDNIVQYYSKGSDCNKAVYINGELSPTELPERTKP</sequence>
<feature type="coiled-coil region" evidence="1">
    <location>
        <begin position="89"/>
        <end position="116"/>
    </location>
</feature>
<evidence type="ECO:0000256" key="2">
    <source>
        <dbReference type="SAM" id="Phobius"/>
    </source>
</evidence>
<accession>A0ABP7PKM1</accession>
<keyword evidence="2" id="KW-0472">Membrane</keyword>
<dbReference type="Proteomes" id="UP001500742">
    <property type="component" value="Unassembled WGS sequence"/>
</dbReference>
<gene>
    <name evidence="3" type="ORF">GCM10022210_14870</name>
</gene>
<dbReference type="EMBL" id="BAAAZC010000009">
    <property type="protein sequence ID" value="GAA3967207.1"/>
    <property type="molecule type" value="Genomic_DNA"/>
</dbReference>
<proteinExistence type="predicted"/>
<keyword evidence="2" id="KW-1133">Transmembrane helix</keyword>
<evidence type="ECO:0000313" key="3">
    <source>
        <dbReference type="EMBL" id="GAA3967207.1"/>
    </source>
</evidence>
<protein>
    <submittedName>
        <fullName evidence="3">Uncharacterized protein</fullName>
    </submittedName>
</protein>